<dbReference type="PANTHER" id="PTHR36617:SF15">
    <property type="entry name" value="REVERSE TRANSCRIPTASE ZINC-BINDING DOMAIN-CONTAINING PROTEIN"/>
    <property type="match status" value="1"/>
</dbReference>
<reference evidence="2" key="2">
    <citation type="submission" date="2023-06" db="EMBL/GenBank/DDBJ databases">
        <authorList>
            <person name="Ma L."/>
            <person name="Liu K.-W."/>
            <person name="Li Z."/>
            <person name="Hsiao Y.-Y."/>
            <person name="Qi Y."/>
            <person name="Fu T."/>
            <person name="Tang G."/>
            <person name="Zhang D."/>
            <person name="Sun W.-H."/>
            <person name="Liu D.-K."/>
            <person name="Li Y."/>
            <person name="Chen G.-Z."/>
            <person name="Liu X.-D."/>
            <person name="Liao X.-Y."/>
            <person name="Jiang Y.-T."/>
            <person name="Yu X."/>
            <person name="Hao Y."/>
            <person name="Huang J."/>
            <person name="Zhao X.-W."/>
            <person name="Ke S."/>
            <person name="Chen Y.-Y."/>
            <person name="Wu W.-L."/>
            <person name="Hsu J.-L."/>
            <person name="Lin Y.-F."/>
            <person name="Huang M.-D."/>
            <person name="Li C.-Y."/>
            <person name="Huang L."/>
            <person name="Wang Z.-W."/>
            <person name="Zhao X."/>
            <person name="Zhong W.-Y."/>
            <person name="Peng D.-H."/>
            <person name="Ahmad S."/>
            <person name="Lan S."/>
            <person name="Zhang J.-S."/>
            <person name="Tsai W.-C."/>
            <person name="Van De Peer Y."/>
            <person name="Liu Z.-J."/>
        </authorList>
    </citation>
    <scope>NUCLEOTIDE SEQUENCE</scope>
    <source>
        <strain evidence="2">SCP</strain>
        <tissue evidence="2">Leaves</tissue>
    </source>
</reference>
<reference evidence="2" key="1">
    <citation type="journal article" date="2023" name="Nat. Commun.">
        <title>Diploid and tetraploid genomes of Acorus and the evolution of monocots.</title>
        <authorList>
            <person name="Ma L."/>
            <person name="Liu K.W."/>
            <person name="Li Z."/>
            <person name="Hsiao Y.Y."/>
            <person name="Qi Y."/>
            <person name="Fu T."/>
            <person name="Tang G.D."/>
            <person name="Zhang D."/>
            <person name="Sun W.H."/>
            <person name="Liu D.K."/>
            <person name="Li Y."/>
            <person name="Chen G.Z."/>
            <person name="Liu X.D."/>
            <person name="Liao X.Y."/>
            <person name="Jiang Y.T."/>
            <person name="Yu X."/>
            <person name="Hao Y."/>
            <person name="Huang J."/>
            <person name="Zhao X.W."/>
            <person name="Ke S."/>
            <person name="Chen Y.Y."/>
            <person name="Wu W.L."/>
            <person name="Hsu J.L."/>
            <person name="Lin Y.F."/>
            <person name="Huang M.D."/>
            <person name="Li C.Y."/>
            <person name="Huang L."/>
            <person name="Wang Z.W."/>
            <person name="Zhao X."/>
            <person name="Zhong W.Y."/>
            <person name="Peng D.H."/>
            <person name="Ahmad S."/>
            <person name="Lan S."/>
            <person name="Zhang J.S."/>
            <person name="Tsai W.C."/>
            <person name="Van de Peer Y."/>
            <person name="Liu Z.J."/>
        </authorList>
    </citation>
    <scope>NUCLEOTIDE SEQUENCE</scope>
    <source>
        <strain evidence="2">SCP</strain>
    </source>
</reference>
<name>A0AAV9AAP4_ACOGR</name>
<evidence type="ECO:0000313" key="2">
    <source>
        <dbReference type="EMBL" id="KAK1261066.1"/>
    </source>
</evidence>
<organism evidence="2 3">
    <name type="scientific">Acorus gramineus</name>
    <name type="common">Dwarf sweet flag</name>
    <dbReference type="NCBI Taxonomy" id="55184"/>
    <lineage>
        <taxon>Eukaryota</taxon>
        <taxon>Viridiplantae</taxon>
        <taxon>Streptophyta</taxon>
        <taxon>Embryophyta</taxon>
        <taxon>Tracheophyta</taxon>
        <taxon>Spermatophyta</taxon>
        <taxon>Magnoliopsida</taxon>
        <taxon>Liliopsida</taxon>
        <taxon>Acoraceae</taxon>
        <taxon>Acorus</taxon>
    </lineage>
</organism>
<dbReference type="PANTHER" id="PTHR36617">
    <property type="entry name" value="PROTEIN, PUTATIVE-RELATED"/>
    <property type="match status" value="1"/>
</dbReference>
<keyword evidence="1" id="KW-0732">Signal</keyword>
<evidence type="ECO:0000313" key="3">
    <source>
        <dbReference type="Proteomes" id="UP001179952"/>
    </source>
</evidence>
<comment type="caution">
    <text evidence="2">The sequence shown here is derived from an EMBL/GenBank/DDBJ whole genome shotgun (WGS) entry which is preliminary data.</text>
</comment>
<accession>A0AAV9AAP4</accession>
<gene>
    <name evidence="2" type="ORF">QJS04_geneDACA019488</name>
</gene>
<evidence type="ECO:0000256" key="1">
    <source>
        <dbReference type="SAM" id="SignalP"/>
    </source>
</evidence>
<sequence>MNNALLMKWLWRWLSAPNLLWCWVISSRYGCDGSHPHRFPRPGQHLFSLWKAILEGCTSFSEAVRWRLGSRSLISFWHDLWIGELTLKERFPSIFQIAADREGGVHWFWSPRGETGFWEVQVHRNLNDDEVESYVELLELLQECELVPSRRDEVVWRPKAAEGFSVRSGYQWLRRETPPIEVHLRLGEALRRSDFHWVSGECASDS</sequence>
<keyword evidence="3" id="KW-1185">Reference proteome</keyword>
<proteinExistence type="predicted"/>
<feature type="signal peptide" evidence="1">
    <location>
        <begin position="1"/>
        <end position="22"/>
    </location>
</feature>
<protein>
    <submittedName>
        <fullName evidence="2">Uncharacterized protein</fullName>
    </submittedName>
</protein>
<dbReference type="EMBL" id="JAUJYN010000011">
    <property type="protein sequence ID" value="KAK1261066.1"/>
    <property type="molecule type" value="Genomic_DNA"/>
</dbReference>
<feature type="chain" id="PRO_5043339448" evidence="1">
    <location>
        <begin position="23"/>
        <end position="206"/>
    </location>
</feature>
<dbReference type="Proteomes" id="UP001179952">
    <property type="component" value="Unassembled WGS sequence"/>
</dbReference>
<dbReference type="AlphaFoldDB" id="A0AAV9AAP4"/>